<protein>
    <submittedName>
        <fullName evidence="5">MarR family transcriptional regulator</fullName>
    </submittedName>
</protein>
<evidence type="ECO:0000256" key="1">
    <source>
        <dbReference type="ARBA" id="ARBA00023015"/>
    </source>
</evidence>
<dbReference type="PANTHER" id="PTHR33164">
    <property type="entry name" value="TRANSCRIPTIONAL REGULATOR, MARR FAMILY"/>
    <property type="match status" value="1"/>
</dbReference>
<dbReference type="InterPro" id="IPR023187">
    <property type="entry name" value="Tscrpt_reg_MarR-type_CS"/>
</dbReference>
<dbReference type="Gene3D" id="1.10.10.10">
    <property type="entry name" value="Winged helix-like DNA-binding domain superfamily/Winged helix DNA-binding domain"/>
    <property type="match status" value="1"/>
</dbReference>
<gene>
    <name evidence="5" type="ORF">HFP15_41705</name>
</gene>
<comment type="caution">
    <text evidence="5">The sequence shown here is derived from an EMBL/GenBank/DDBJ whole genome shotgun (WGS) entry which is preliminary data.</text>
</comment>
<proteinExistence type="predicted"/>
<name>A0ABX1JL31_9PSEU</name>
<feature type="domain" description="HTH marR-type" evidence="4">
    <location>
        <begin position="1"/>
        <end position="121"/>
    </location>
</feature>
<dbReference type="SUPFAM" id="SSF46785">
    <property type="entry name" value="Winged helix' DNA-binding domain"/>
    <property type="match status" value="1"/>
</dbReference>
<organism evidence="5 6">
    <name type="scientific">Amycolatopsis acididurans</name>
    <dbReference type="NCBI Taxonomy" id="2724524"/>
    <lineage>
        <taxon>Bacteria</taxon>
        <taxon>Bacillati</taxon>
        <taxon>Actinomycetota</taxon>
        <taxon>Actinomycetes</taxon>
        <taxon>Pseudonocardiales</taxon>
        <taxon>Pseudonocardiaceae</taxon>
        <taxon>Amycolatopsis</taxon>
    </lineage>
</organism>
<evidence type="ECO:0000259" key="4">
    <source>
        <dbReference type="PROSITE" id="PS50995"/>
    </source>
</evidence>
<accession>A0ABX1JL31</accession>
<keyword evidence="3" id="KW-0804">Transcription</keyword>
<evidence type="ECO:0000313" key="5">
    <source>
        <dbReference type="EMBL" id="NKQ59371.1"/>
    </source>
</evidence>
<keyword evidence="6" id="KW-1185">Reference proteome</keyword>
<dbReference type="InterPro" id="IPR000835">
    <property type="entry name" value="HTH_MarR-typ"/>
</dbReference>
<keyword evidence="1" id="KW-0805">Transcription regulation</keyword>
<reference evidence="5 6" key="1">
    <citation type="submission" date="2020-04" db="EMBL/GenBank/DDBJ databases">
        <title>Novel species.</title>
        <authorList>
            <person name="Teo W.F.A."/>
            <person name="Lipun K."/>
            <person name="Srisuk N."/>
            <person name="Duangmal K."/>
        </authorList>
    </citation>
    <scope>NUCLEOTIDE SEQUENCE [LARGE SCALE GENOMIC DNA]</scope>
    <source>
        <strain evidence="5 6">K13G38</strain>
    </source>
</reference>
<dbReference type="InterPro" id="IPR036390">
    <property type="entry name" value="WH_DNA-bd_sf"/>
</dbReference>
<dbReference type="SMART" id="SM00347">
    <property type="entry name" value="HTH_MARR"/>
    <property type="match status" value="1"/>
</dbReference>
<dbReference type="InterPro" id="IPR039422">
    <property type="entry name" value="MarR/SlyA-like"/>
</dbReference>
<evidence type="ECO:0000313" key="6">
    <source>
        <dbReference type="Proteomes" id="UP000715441"/>
    </source>
</evidence>
<dbReference type="InterPro" id="IPR036388">
    <property type="entry name" value="WH-like_DNA-bd_sf"/>
</dbReference>
<dbReference type="Proteomes" id="UP000715441">
    <property type="component" value="Unassembled WGS sequence"/>
</dbReference>
<keyword evidence="2" id="KW-0238">DNA-binding</keyword>
<sequence length="127" mass="13667">MISIGDATLERATGSLTLTQFRALRVVVEHTPVTGTRVAADLGMNPSSVTRACDRLVTLGLLSRARNPSNRRETLLAPTAKGRQLAEQVNRDRRRVLAGILDRLDPDSRAAVVAAFALFTDAADGKD</sequence>
<dbReference type="EMBL" id="JAAXLS010000095">
    <property type="protein sequence ID" value="NKQ59371.1"/>
    <property type="molecule type" value="Genomic_DNA"/>
</dbReference>
<evidence type="ECO:0000256" key="2">
    <source>
        <dbReference type="ARBA" id="ARBA00023125"/>
    </source>
</evidence>
<evidence type="ECO:0000256" key="3">
    <source>
        <dbReference type="ARBA" id="ARBA00023163"/>
    </source>
</evidence>
<dbReference type="PROSITE" id="PS01117">
    <property type="entry name" value="HTH_MARR_1"/>
    <property type="match status" value="1"/>
</dbReference>
<dbReference type="PANTHER" id="PTHR33164:SF94">
    <property type="entry name" value="TRANSCRIPTIONAL REGULATORY PROTEIN-RELATED"/>
    <property type="match status" value="1"/>
</dbReference>
<dbReference type="PROSITE" id="PS50995">
    <property type="entry name" value="HTH_MARR_2"/>
    <property type="match status" value="1"/>
</dbReference>
<dbReference type="Pfam" id="PF12802">
    <property type="entry name" value="MarR_2"/>
    <property type="match status" value="1"/>
</dbReference>